<evidence type="ECO:0008006" key="4">
    <source>
        <dbReference type="Google" id="ProtNLM"/>
    </source>
</evidence>
<gene>
    <name evidence="2" type="primary">NDAI0K02920</name>
    <name evidence="2" type="ordered locus">NDAI_0K02920</name>
</gene>
<dbReference type="OMA" id="VKEDWRI"/>
<dbReference type="KEGG" id="ndi:NDAI_0K02920"/>
<organism evidence="2 3">
    <name type="scientific">Naumovozyma dairenensis (strain ATCC 10597 / BCRC 20456 / CBS 421 / NBRC 0211 / NRRL Y-12639)</name>
    <name type="common">Saccharomyces dairenensis</name>
    <dbReference type="NCBI Taxonomy" id="1071378"/>
    <lineage>
        <taxon>Eukaryota</taxon>
        <taxon>Fungi</taxon>
        <taxon>Dikarya</taxon>
        <taxon>Ascomycota</taxon>
        <taxon>Saccharomycotina</taxon>
        <taxon>Saccharomycetes</taxon>
        <taxon>Saccharomycetales</taxon>
        <taxon>Saccharomycetaceae</taxon>
        <taxon>Naumovozyma</taxon>
    </lineage>
</organism>
<feature type="compositionally biased region" description="Basic and acidic residues" evidence="1">
    <location>
        <begin position="123"/>
        <end position="140"/>
    </location>
</feature>
<dbReference type="Proteomes" id="UP000000689">
    <property type="component" value="Chromosome 11"/>
</dbReference>
<protein>
    <recommendedName>
        <fullName evidence="4">RWD domain-containing protein</fullName>
    </recommendedName>
</protein>
<evidence type="ECO:0000313" key="2">
    <source>
        <dbReference type="EMBL" id="CCD27483.1"/>
    </source>
</evidence>
<reference evidence="2 3" key="1">
    <citation type="journal article" date="2011" name="Proc. Natl. Acad. Sci. U.S.A.">
        <title>Evolutionary erosion of yeast sex chromosomes by mating-type switching accidents.</title>
        <authorList>
            <person name="Gordon J.L."/>
            <person name="Armisen D."/>
            <person name="Proux-Wera E."/>
            <person name="Oheigeartaigh S.S."/>
            <person name="Byrne K.P."/>
            <person name="Wolfe K.H."/>
        </authorList>
    </citation>
    <scope>NUCLEOTIDE SEQUENCE [LARGE SCALE GENOMIC DNA]</scope>
    <source>
        <strain evidence="3">ATCC 10597 / BCRC 20456 / CBS 421 / NBRC 0211 / NRRL Y-12639</strain>
    </source>
</reference>
<sequence>MDDHNTNSNARSNNGNNNIPVSGSGSASRPVSEPAPTTNIPSDSHLKKKPRSRRRRINNNNNNNKNKDKTNEAQPIHRTNSGTNPNSTKSDSQIVDRTAKPKNNSNNNNNNNNNNRRKNRNRTRNEDKKTDYTIDNKPKSTDQVQIQTNLKQRNEEIQQCETLLGPHHFKLFKKGKFVTSYGITFNNSNKVLGKSNIKFIMNVPLNYPQSPIKLSPTTTTAADNNDDEVKDFQNLINNFNYMARTFFLSNNFPIISQLNFLIQQQDKLILPNYKEFNKLQQTFYSKFV</sequence>
<dbReference type="RefSeq" id="XP_003672726.1">
    <property type="nucleotide sequence ID" value="XM_003672678.1"/>
</dbReference>
<dbReference type="HOGENOM" id="CLU_946862_0_0_1"/>
<feature type="compositionally biased region" description="Low complexity" evidence="1">
    <location>
        <begin position="1"/>
        <end position="18"/>
    </location>
</feature>
<dbReference type="OrthoDB" id="4070430at2759"/>
<feature type="compositionally biased region" description="Polar residues" evidence="1">
    <location>
        <begin position="77"/>
        <end position="95"/>
    </location>
</feature>
<evidence type="ECO:0000256" key="1">
    <source>
        <dbReference type="SAM" id="MobiDB-lite"/>
    </source>
</evidence>
<keyword evidence="3" id="KW-1185">Reference proteome</keyword>
<dbReference type="AlphaFoldDB" id="G0WI72"/>
<dbReference type="eggNOG" id="ENOG502S7XQ">
    <property type="taxonomic scope" value="Eukaryota"/>
</dbReference>
<feature type="compositionally biased region" description="Low complexity" evidence="1">
    <location>
        <begin position="103"/>
        <end position="114"/>
    </location>
</feature>
<name>G0WI72_NAUDC</name>
<feature type="compositionally biased region" description="Basic residues" evidence="1">
    <location>
        <begin position="46"/>
        <end position="57"/>
    </location>
</feature>
<accession>G0WI72</accession>
<dbReference type="EMBL" id="HE580277">
    <property type="protein sequence ID" value="CCD27483.1"/>
    <property type="molecule type" value="Genomic_DNA"/>
</dbReference>
<evidence type="ECO:0000313" key="3">
    <source>
        <dbReference type="Proteomes" id="UP000000689"/>
    </source>
</evidence>
<proteinExistence type="predicted"/>
<feature type="compositionally biased region" description="Polar residues" evidence="1">
    <location>
        <begin position="19"/>
        <end position="42"/>
    </location>
</feature>
<dbReference type="GeneID" id="11498029"/>
<feature type="region of interest" description="Disordered" evidence="1">
    <location>
        <begin position="1"/>
        <end position="143"/>
    </location>
</feature>